<feature type="domain" description="Major facilitator superfamily (MFS) profile" evidence="7">
    <location>
        <begin position="28"/>
        <end position="444"/>
    </location>
</feature>
<dbReference type="PROSITE" id="PS00216">
    <property type="entry name" value="SUGAR_TRANSPORT_1"/>
    <property type="match status" value="1"/>
</dbReference>
<feature type="transmembrane region" description="Helical" evidence="6">
    <location>
        <begin position="268"/>
        <end position="288"/>
    </location>
</feature>
<evidence type="ECO:0000256" key="2">
    <source>
        <dbReference type="ARBA" id="ARBA00022448"/>
    </source>
</evidence>
<reference evidence="8 9" key="1">
    <citation type="submission" date="2020-04" db="EMBL/GenBank/DDBJ databases">
        <authorList>
            <person name="Zhang R."/>
            <person name="Schippers A."/>
        </authorList>
    </citation>
    <scope>NUCLEOTIDE SEQUENCE [LARGE SCALE GENOMIC DNA]</scope>
    <source>
        <strain evidence="8 9">DSM 109850</strain>
    </source>
</reference>
<dbReference type="RefSeq" id="WP_169101122.1">
    <property type="nucleotide sequence ID" value="NZ_JABBVZ010000060.1"/>
</dbReference>
<dbReference type="Gene3D" id="1.20.1250.20">
    <property type="entry name" value="MFS general substrate transporter like domains"/>
    <property type="match status" value="1"/>
</dbReference>
<dbReference type="PANTHER" id="PTHR23511:SF34">
    <property type="entry name" value="SYNAPTIC VESICLE GLYCOPROTEIN 2"/>
    <property type="match status" value="1"/>
</dbReference>
<evidence type="ECO:0000256" key="3">
    <source>
        <dbReference type="ARBA" id="ARBA00022692"/>
    </source>
</evidence>
<evidence type="ECO:0000313" key="9">
    <source>
        <dbReference type="Proteomes" id="UP000533476"/>
    </source>
</evidence>
<evidence type="ECO:0000256" key="1">
    <source>
        <dbReference type="ARBA" id="ARBA00004651"/>
    </source>
</evidence>
<organism evidence="8 9">
    <name type="scientific">Sulfobacillus harzensis</name>
    <dbReference type="NCBI Taxonomy" id="2729629"/>
    <lineage>
        <taxon>Bacteria</taxon>
        <taxon>Bacillati</taxon>
        <taxon>Bacillota</taxon>
        <taxon>Clostridia</taxon>
        <taxon>Eubacteriales</taxon>
        <taxon>Clostridiales Family XVII. Incertae Sedis</taxon>
        <taxon>Sulfobacillus</taxon>
    </lineage>
</organism>
<dbReference type="Proteomes" id="UP000533476">
    <property type="component" value="Unassembled WGS sequence"/>
</dbReference>
<dbReference type="EMBL" id="JABBVZ010000060">
    <property type="protein sequence ID" value="NMP23651.1"/>
    <property type="molecule type" value="Genomic_DNA"/>
</dbReference>
<evidence type="ECO:0000256" key="6">
    <source>
        <dbReference type="SAM" id="Phobius"/>
    </source>
</evidence>
<feature type="transmembrane region" description="Helical" evidence="6">
    <location>
        <begin position="181"/>
        <end position="200"/>
    </location>
</feature>
<dbReference type="InterPro" id="IPR020846">
    <property type="entry name" value="MFS_dom"/>
</dbReference>
<name>A0A7Y0L6I6_9FIRM</name>
<dbReference type="CDD" id="cd17316">
    <property type="entry name" value="MFS_SV2_like"/>
    <property type="match status" value="1"/>
</dbReference>
<feature type="transmembrane region" description="Helical" evidence="6">
    <location>
        <begin position="120"/>
        <end position="140"/>
    </location>
</feature>
<feature type="transmembrane region" description="Helical" evidence="6">
    <location>
        <begin position="56"/>
        <end position="82"/>
    </location>
</feature>
<feature type="transmembrane region" description="Helical" evidence="6">
    <location>
        <begin position="422"/>
        <end position="440"/>
    </location>
</feature>
<keyword evidence="2" id="KW-0813">Transport</keyword>
<dbReference type="AlphaFoldDB" id="A0A7Y0L6I6"/>
<keyword evidence="9" id="KW-1185">Reference proteome</keyword>
<feature type="transmembrane region" description="Helical" evidence="6">
    <location>
        <begin position="152"/>
        <end position="175"/>
    </location>
</feature>
<dbReference type="PROSITE" id="PS50850">
    <property type="entry name" value="MFS"/>
    <property type="match status" value="1"/>
</dbReference>
<proteinExistence type="predicted"/>
<dbReference type="PANTHER" id="PTHR23511">
    <property type="entry name" value="SYNAPTIC VESICLE GLYCOPROTEIN 2"/>
    <property type="match status" value="1"/>
</dbReference>
<evidence type="ECO:0000259" key="7">
    <source>
        <dbReference type="PROSITE" id="PS50850"/>
    </source>
</evidence>
<sequence length="453" mass="49210">MSVAPAESSGMIAARINRLPITRVHTKLIVLLSLVFLFELGDLNTFGYAAPGLIKYWHLTVGTIGVITSASFLGMFLGAWLGGWFSDMVGRRKALIWATVFYSFFSLLNAAMTSAAGLEIVRMLTGVGMEGMTVIGLTYIGEMFPKDVRGRYQSLILAIGLLGIPMMAWFARLVVPMGPNGWRWVFVLGAVGLVVAIFVARDFPESPRWLEIRGRSGEAETILTHLEQAIERYTGNALALPQEPEPVELTVHVRVGELFGRDLRKRTIVLSLAWIAGILGFYGFVAWVPTLLVEHGYSVIQSLTYSSIISLGAVPGALLAWPITDRVGRKTGLLILDSIVALFVILYGLAFNVAAVLIFGFLCAALLQTQTALLYTYTPEIFPTRVRSTGAGFTDGLGRLSNVAGGVLVAAIFSAFGYLSVFLYVAAAFLIEGLLIGIFGEKTARRSLERIAK</sequence>
<dbReference type="GO" id="GO:0005886">
    <property type="term" value="C:plasma membrane"/>
    <property type="evidence" value="ECO:0007669"/>
    <property type="project" value="UniProtKB-SubCell"/>
</dbReference>
<feature type="transmembrane region" description="Helical" evidence="6">
    <location>
        <begin position="94"/>
        <end position="114"/>
    </location>
</feature>
<protein>
    <submittedName>
        <fullName evidence="8">MFS transporter</fullName>
    </submittedName>
</protein>
<feature type="transmembrane region" description="Helical" evidence="6">
    <location>
        <begin position="300"/>
        <end position="321"/>
    </location>
</feature>
<feature type="transmembrane region" description="Helical" evidence="6">
    <location>
        <begin position="28"/>
        <end position="50"/>
    </location>
</feature>
<accession>A0A7Y0L6I6</accession>
<dbReference type="InterPro" id="IPR005828">
    <property type="entry name" value="MFS_sugar_transport-like"/>
</dbReference>
<evidence type="ECO:0000256" key="5">
    <source>
        <dbReference type="ARBA" id="ARBA00023136"/>
    </source>
</evidence>
<dbReference type="SUPFAM" id="SSF103473">
    <property type="entry name" value="MFS general substrate transporter"/>
    <property type="match status" value="1"/>
</dbReference>
<evidence type="ECO:0000313" key="8">
    <source>
        <dbReference type="EMBL" id="NMP23651.1"/>
    </source>
</evidence>
<dbReference type="GO" id="GO:0022857">
    <property type="term" value="F:transmembrane transporter activity"/>
    <property type="evidence" value="ECO:0007669"/>
    <property type="project" value="InterPro"/>
</dbReference>
<keyword evidence="5 6" id="KW-0472">Membrane</keyword>
<dbReference type="InterPro" id="IPR036259">
    <property type="entry name" value="MFS_trans_sf"/>
</dbReference>
<comment type="caution">
    <text evidence="8">The sequence shown here is derived from an EMBL/GenBank/DDBJ whole genome shotgun (WGS) entry which is preliminary data.</text>
</comment>
<keyword evidence="4 6" id="KW-1133">Transmembrane helix</keyword>
<dbReference type="Pfam" id="PF00083">
    <property type="entry name" value="Sugar_tr"/>
    <property type="match status" value="1"/>
</dbReference>
<keyword evidence="3 6" id="KW-0812">Transmembrane</keyword>
<gene>
    <name evidence="8" type="ORF">HIJ39_15010</name>
</gene>
<dbReference type="InterPro" id="IPR005829">
    <property type="entry name" value="Sugar_transporter_CS"/>
</dbReference>
<evidence type="ECO:0000256" key="4">
    <source>
        <dbReference type="ARBA" id="ARBA00022989"/>
    </source>
</evidence>
<comment type="subcellular location">
    <subcellularLocation>
        <location evidence="1">Cell membrane</location>
        <topology evidence="1">Multi-pass membrane protein</topology>
    </subcellularLocation>
</comment>